<protein>
    <submittedName>
        <fullName evidence="1">Uncharacterized protein</fullName>
    </submittedName>
</protein>
<dbReference type="GeneID" id="94830234"/>
<dbReference type="Proteomes" id="UP000179807">
    <property type="component" value="Unassembled WGS sequence"/>
</dbReference>
<dbReference type="VEuPathDB" id="TrichDB:TRFO_10556"/>
<dbReference type="Gene3D" id="1.25.10.10">
    <property type="entry name" value="Leucine-rich Repeat Variant"/>
    <property type="match status" value="1"/>
</dbReference>
<dbReference type="InterPro" id="IPR016024">
    <property type="entry name" value="ARM-type_fold"/>
</dbReference>
<sequence length="614" mass="70957">MNFKVDEDLSSLKNSRIDFMKDVRRKNQPSNNYIKMNFLSQEQIETMEEIANEILSDDINVIREAINDLSNQLQYIRKDHLSTFLTVQHISKIMDFLSQQDLSLSALNILSNLHCPDFSSTLLHFNIIDASIFFIDRPNPEYVIKAVLIIGNNSLHNIRFRDTSYEKGAFHKIYHCKNIDQKVVLWALSCALEKIPYPGNLECDITQMLIMMTEGPQSEVFDDSEGTEESTSLAENEENDLTNQYSHSFNHLSNNVHFSNSNSYKFDNNNTNYNNPDVNCFSSMTNPSFNSSTFAKNETLMNNDTINNCAMNNNINRNGVNVNCLNGNSVTSKNCFRPMTSDFNKSFHCRQSNYIDNKNNFNNYEECFKARHQALKAFNKMINNGCIDFCHVILDNKYSCVLADILLCESNNKYRTLALRVISELCNCGEDAVSQVKDYDIFCIIADLIPICNFDDDLLKECLNVIINSLFYEKHSELLIDTFCNPILNFFFVNISFEVKAIAINMVQKLFEICLPEKLLQTIIKCENLITELENLIFASNYDSFLCEQIFHIFGSIYTKLQNYTQFIVPFSEKMIEIVENEEFNRLLESDEEKLAELAMIMKNTVMSYVQKEE</sequence>
<dbReference type="EMBL" id="MLAK01001248">
    <property type="protein sequence ID" value="OHS95409.1"/>
    <property type="molecule type" value="Genomic_DNA"/>
</dbReference>
<comment type="caution">
    <text evidence="1">The sequence shown here is derived from an EMBL/GenBank/DDBJ whole genome shotgun (WGS) entry which is preliminary data.</text>
</comment>
<organism evidence="1 2">
    <name type="scientific">Tritrichomonas foetus</name>
    <dbReference type="NCBI Taxonomy" id="1144522"/>
    <lineage>
        <taxon>Eukaryota</taxon>
        <taxon>Metamonada</taxon>
        <taxon>Parabasalia</taxon>
        <taxon>Tritrichomonadida</taxon>
        <taxon>Tritrichomonadidae</taxon>
        <taxon>Tritrichomonas</taxon>
    </lineage>
</organism>
<keyword evidence="2" id="KW-1185">Reference proteome</keyword>
<dbReference type="SUPFAM" id="SSF48371">
    <property type="entry name" value="ARM repeat"/>
    <property type="match status" value="1"/>
</dbReference>
<gene>
    <name evidence="1" type="ORF">TRFO_10556</name>
</gene>
<dbReference type="RefSeq" id="XP_068348546.1">
    <property type="nucleotide sequence ID" value="XM_068495530.1"/>
</dbReference>
<accession>A0A1J4J9R3</accession>
<evidence type="ECO:0000313" key="2">
    <source>
        <dbReference type="Proteomes" id="UP000179807"/>
    </source>
</evidence>
<evidence type="ECO:0000313" key="1">
    <source>
        <dbReference type="EMBL" id="OHS95409.1"/>
    </source>
</evidence>
<reference evidence="1" key="1">
    <citation type="submission" date="2016-10" db="EMBL/GenBank/DDBJ databases">
        <authorList>
            <person name="Benchimol M."/>
            <person name="Almeida L.G."/>
            <person name="Vasconcelos A.T."/>
            <person name="Perreira-Neves A."/>
            <person name="Rosa I.A."/>
            <person name="Tasca T."/>
            <person name="Bogo M.R."/>
            <person name="de Souza W."/>
        </authorList>
    </citation>
    <scope>NUCLEOTIDE SEQUENCE [LARGE SCALE GENOMIC DNA]</scope>
    <source>
        <strain evidence="1">K</strain>
    </source>
</reference>
<dbReference type="InterPro" id="IPR011989">
    <property type="entry name" value="ARM-like"/>
</dbReference>
<dbReference type="AlphaFoldDB" id="A0A1J4J9R3"/>
<proteinExistence type="predicted"/>
<name>A0A1J4J9R3_9EUKA</name>